<accession>A0ABW4F2M9</accession>
<proteinExistence type="predicted"/>
<dbReference type="EMBL" id="JBHUCO010000037">
    <property type="protein sequence ID" value="MFD1521587.1"/>
    <property type="molecule type" value="Genomic_DNA"/>
</dbReference>
<name>A0ABW4F2M9_9PSEU</name>
<keyword evidence="2" id="KW-1185">Reference proteome</keyword>
<reference evidence="2" key="1">
    <citation type="journal article" date="2019" name="Int. J. Syst. Evol. Microbiol.">
        <title>The Global Catalogue of Microorganisms (GCM) 10K type strain sequencing project: providing services to taxonomists for standard genome sequencing and annotation.</title>
        <authorList>
            <consortium name="The Broad Institute Genomics Platform"/>
            <consortium name="The Broad Institute Genome Sequencing Center for Infectious Disease"/>
            <person name="Wu L."/>
            <person name="Ma J."/>
        </authorList>
    </citation>
    <scope>NUCLEOTIDE SEQUENCE [LARGE SCALE GENOMIC DNA]</scope>
    <source>
        <strain evidence="2">CCM 7043</strain>
    </source>
</reference>
<evidence type="ECO:0000313" key="2">
    <source>
        <dbReference type="Proteomes" id="UP001597114"/>
    </source>
</evidence>
<sequence length="102" mass="10743">MTRWSVGIEAEGDRVMQLEEVVELADAVAPSGGIATGIGTTRYGAQLVVVADTRDEAVEKGRAEFAAAVARAGLPDYPVVRVEAVSEDEDREIDADPDLAQG</sequence>
<protein>
    <submittedName>
        <fullName evidence="1">Uncharacterized protein</fullName>
    </submittedName>
</protein>
<comment type="caution">
    <text evidence="1">The sequence shown here is derived from an EMBL/GenBank/DDBJ whole genome shotgun (WGS) entry which is preliminary data.</text>
</comment>
<dbReference type="Proteomes" id="UP001597114">
    <property type="component" value="Unassembled WGS sequence"/>
</dbReference>
<gene>
    <name evidence="1" type="ORF">ACFSJD_29105</name>
</gene>
<dbReference type="RefSeq" id="WP_344724073.1">
    <property type="nucleotide sequence ID" value="NZ_BAAAUS010000024.1"/>
</dbReference>
<evidence type="ECO:0000313" key="1">
    <source>
        <dbReference type="EMBL" id="MFD1521587.1"/>
    </source>
</evidence>
<organism evidence="1 2">
    <name type="scientific">Pseudonocardia yunnanensis</name>
    <dbReference type="NCBI Taxonomy" id="58107"/>
    <lineage>
        <taxon>Bacteria</taxon>
        <taxon>Bacillati</taxon>
        <taxon>Actinomycetota</taxon>
        <taxon>Actinomycetes</taxon>
        <taxon>Pseudonocardiales</taxon>
        <taxon>Pseudonocardiaceae</taxon>
        <taxon>Pseudonocardia</taxon>
    </lineage>
</organism>